<comment type="subcellular location">
    <subcellularLocation>
        <location evidence="1">Secreted</location>
    </subcellularLocation>
</comment>
<dbReference type="PRINTS" id="PR00117">
    <property type="entry name" value="BARNASE"/>
</dbReference>
<dbReference type="GO" id="GO:0003723">
    <property type="term" value="F:RNA binding"/>
    <property type="evidence" value="ECO:0007669"/>
    <property type="project" value="InterPro"/>
</dbReference>
<protein>
    <recommendedName>
        <fullName evidence="3">Ribonuclease</fullName>
    </recommendedName>
</protein>
<keyword evidence="5" id="KW-0540">Nuclease</keyword>
<dbReference type="GO" id="GO:0016787">
    <property type="term" value="F:hydrolase activity"/>
    <property type="evidence" value="ECO:0007669"/>
    <property type="project" value="UniProtKB-KW"/>
</dbReference>
<name>A0A9J6ZFQ0_9BACL</name>
<evidence type="ECO:0000256" key="2">
    <source>
        <dbReference type="ARBA" id="ARBA00009006"/>
    </source>
</evidence>
<evidence type="ECO:0000256" key="5">
    <source>
        <dbReference type="ARBA" id="ARBA00022722"/>
    </source>
</evidence>
<dbReference type="KEGG" id="plig:NAG76_01565"/>
<evidence type="ECO:0000256" key="6">
    <source>
        <dbReference type="ARBA" id="ARBA00022801"/>
    </source>
</evidence>
<dbReference type="InterPro" id="IPR000026">
    <property type="entry name" value="N1-like"/>
</dbReference>
<evidence type="ECO:0000256" key="4">
    <source>
        <dbReference type="ARBA" id="ARBA00022525"/>
    </source>
</evidence>
<evidence type="ECO:0000313" key="8">
    <source>
        <dbReference type="Proteomes" id="UP001056756"/>
    </source>
</evidence>
<gene>
    <name evidence="7" type="ORF">NAG76_01565</name>
</gene>
<evidence type="ECO:0000256" key="1">
    <source>
        <dbReference type="ARBA" id="ARBA00004613"/>
    </source>
</evidence>
<evidence type="ECO:0000313" key="7">
    <source>
        <dbReference type="EMBL" id="URN94974.1"/>
    </source>
</evidence>
<dbReference type="InterPro" id="IPR001887">
    <property type="entry name" value="Barnase"/>
</dbReference>
<evidence type="ECO:0000256" key="3">
    <source>
        <dbReference type="ARBA" id="ARBA00022214"/>
    </source>
</evidence>
<dbReference type="EMBL" id="CP097899">
    <property type="protein sequence ID" value="URN94974.1"/>
    <property type="molecule type" value="Genomic_DNA"/>
</dbReference>
<dbReference type="Proteomes" id="UP001056756">
    <property type="component" value="Chromosome"/>
</dbReference>
<dbReference type="GO" id="GO:0004521">
    <property type="term" value="F:RNA endonuclease activity"/>
    <property type="evidence" value="ECO:0007669"/>
    <property type="project" value="InterPro"/>
</dbReference>
<dbReference type="Gene3D" id="3.10.450.30">
    <property type="entry name" value="Microbial ribonucleases"/>
    <property type="match status" value="1"/>
</dbReference>
<dbReference type="InterPro" id="IPR016191">
    <property type="entry name" value="Ribonuclease/ribotoxin"/>
</dbReference>
<keyword evidence="6" id="KW-0378">Hydrolase</keyword>
<dbReference type="GO" id="GO:0005576">
    <property type="term" value="C:extracellular region"/>
    <property type="evidence" value="ECO:0007669"/>
    <property type="project" value="UniProtKB-SubCell"/>
</dbReference>
<dbReference type="Pfam" id="PF00545">
    <property type="entry name" value="Ribonuclease"/>
    <property type="match status" value="1"/>
</dbReference>
<dbReference type="PROSITE" id="PS51257">
    <property type="entry name" value="PROKAR_LIPOPROTEIN"/>
    <property type="match status" value="1"/>
</dbReference>
<keyword evidence="4" id="KW-0964">Secreted</keyword>
<accession>A0A9J6ZFQ0</accession>
<dbReference type="AlphaFoldDB" id="A0A9J6ZFQ0"/>
<reference evidence="7" key="1">
    <citation type="submission" date="2022-05" db="EMBL/GenBank/DDBJ databases">
        <title>Novel bacterial taxa in a minimal lignocellulolytic consortium and its capacity to transform plastics disclosed by genome-resolved metagenomics.</title>
        <authorList>
            <person name="Rodriguez C.A.D."/>
            <person name="Diaz-Garcia L."/>
            <person name="Herrera K."/>
            <person name="Tarazona N.A."/>
            <person name="Sproer C."/>
            <person name="Overmann J."/>
            <person name="Jimenez D.J."/>
        </authorList>
    </citation>
    <scope>NUCLEOTIDE SEQUENCE</scope>
    <source>
        <strain evidence="7">MAG5</strain>
    </source>
</reference>
<comment type="similarity">
    <text evidence="2">Belongs to the ribonuclease N1/T1 family.</text>
</comment>
<dbReference type="SUPFAM" id="SSF53933">
    <property type="entry name" value="Microbial ribonucleases"/>
    <property type="match status" value="1"/>
</dbReference>
<proteinExistence type="inferred from homology"/>
<sequence length="165" mass="18252">MLLKSLQGIRNTLKLSLFLLLTTLSLLLGGCSELITDQNVAYDANSSIPNASSALTSFEDVASYIRDNGKLPDNFIKKKDAENLGWVPSKGNLHEVAPNMSIGGDKFGNREGLLPKADGRTWYEADINYTGGRRNADRIVFSNDGLIYMTTDHYKSFTDITKEVR</sequence>
<organism evidence="7 8">
    <name type="scientific">Candidatus Pristimantibacillus lignocellulolyticus</name>
    <dbReference type="NCBI Taxonomy" id="2994561"/>
    <lineage>
        <taxon>Bacteria</taxon>
        <taxon>Bacillati</taxon>
        <taxon>Bacillota</taxon>
        <taxon>Bacilli</taxon>
        <taxon>Bacillales</taxon>
        <taxon>Paenibacillaceae</taxon>
        <taxon>Candidatus Pristimantibacillus</taxon>
    </lineage>
</organism>